<dbReference type="STRING" id="1321606.SAMD00020551_3573"/>
<proteinExistence type="predicted"/>
<gene>
    <name evidence="5" type="ORF">SAMD00020551_3573</name>
</gene>
<accession>A0A0A8XBB6</accession>
<dbReference type="SUPFAM" id="SSF52540">
    <property type="entry name" value="P-loop containing nucleoside triphosphate hydrolases"/>
    <property type="match status" value="1"/>
</dbReference>
<dbReference type="Proteomes" id="UP000031014">
    <property type="component" value="Unassembled WGS sequence"/>
</dbReference>
<comment type="caution">
    <text evidence="5">The sequence shown here is derived from an EMBL/GenBank/DDBJ whole genome shotgun (WGS) entry which is preliminary data.</text>
</comment>
<dbReference type="InterPro" id="IPR027417">
    <property type="entry name" value="P-loop_NTPase"/>
</dbReference>
<evidence type="ECO:0000256" key="3">
    <source>
        <dbReference type="ARBA" id="ARBA00022840"/>
    </source>
</evidence>
<feature type="domain" description="ABC transporter" evidence="4">
    <location>
        <begin position="5"/>
        <end position="230"/>
    </location>
</feature>
<dbReference type="PROSITE" id="PS50893">
    <property type="entry name" value="ABC_TRANSPORTER_2"/>
    <property type="match status" value="1"/>
</dbReference>
<dbReference type="InterPro" id="IPR003439">
    <property type="entry name" value="ABC_transporter-like_ATP-bd"/>
</dbReference>
<evidence type="ECO:0000256" key="2">
    <source>
        <dbReference type="ARBA" id="ARBA00022741"/>
    </source>
</evidence>
<organism evidence="5 6">
    <name type="scientific">Mesobacillus selenatarsenatis (strain DSM 18680 / JCM 14380 / FERM P-15431 / SF-1)</name>
    <dbReference type="NCBI Taxonomy" id="1321606"/>
    <lineage>
        <taxon>Bacteria</taxon>
        <taxon>Bacillati</taxon>
        <taxon>Bacillota</taxon>
        <taxon>Bacilli</taxon>
        <taxon>Bacillales</taxon>
        <taxon>Bacillaceae</taxon>
        <taxon>Mesobacillus</taxon>
    </lineage>
</organism>
<dbReference type="InterPro" id="IPR051782">
    <property type="entry name" value="ABC_Transporter_VariousFunc"/>
</dbReference>
<dbReference type="PANTHER" id="PTHR42939:SF1">
    <property type="entry name" value="ABC TRANSPORTER ATP-BINDING PROTEIN ALBC-RELATED"/>
    <property type="match status" value="1"/>
</dbReference>
<evidence type="ECO:0000313" key="5">
    <source>
        <dbReference type="EMBL" id="GAM15416.1"/>
    </source>
</evidence>
<keyword evidence="3 5" id="KW-0067">ATP-binding</keyword>
<evidence type="ECO:0000256" key="1">
    <source>
        <dbReference type="ARBA" id="ARBA00022448"/>
    </source>
</evidence>
<dbReference type="RefSeq" id="WP_369390271.1">
    <property type="nucleotide sequence ID" value="NZ_BASE01000082.1"/>
</dbReference>
<reference evidence="5 6" key="1">
    <citation type="submission" date="2013-06" db="EMBL/GenBank/DDBJ databases">
        <title>Whole genome shotgun sequence of Bacillus selenatarsenatis SF-1.</title>
        <authorList>
            <person name="Kuroda M."/>
            <person name="Sei K."/>
            <person name="Yamashita M."/>
            <person name="Ike M."/>
        </authorList>
    </citation>
    <scope>NUCLEOTIDE SEQUENCE [LARGE SCALE GENOMIC DNA]</scope>
    <source>
        <strain evidence="5 6">SF-1</strain>
    </source>
</reference>
<dbReference type="Gene3D" id="3.40.50.300">
    <property type="entry name" value="P-loop containing nucleotide triphosphate hydrolases"/>
    <property type="match status" value="1"/>
</dbReference>
<dbReference type="EMBL" id="BASE01000082">
    <property type="protein sequence ID" value="GAM15416.1"/>
    <property type="molecule type" value="Genomic_DNA"/>
</dbReference>
<dbReference type="GO" id="GO:0016887">
    <property type="term" value="F:ATP hydrolysis activity"/>
    <property type="evidence" value="ECO:0007669"/>
    <property type="project" value="InterPro"/>
</dbReference>
<keyword evidence="1" id="KW-0813">Transport</keyword>
<dbReference type="Pfam" id="PF00005">
    <property type="entry name" value="ABC_tran"/>
    <property type="match status" value="1"/>
</dbReference>
<keyword evidence="6" id="KW-1185">Reference proteome</keyword>
<dbReference type="SMART" id="SM00382">
    <property type="entry name" value="AAA"/>
    <property type="match status" value="1"/>
</dbReference>
<evidence type="ECO:0000259" key="4">
    <source>
        <dbReference type="PROSITE" id="PS50893"/>
    </source>
</evidence>
<evidence type="ECO:0000313" key="6">
    <source>
        <dbReference type="Proteomes" id="UP000031014"/>
    </source>
</evidence>
<sequence length="301" mass="33827">MMSVLEFENVTKTYGKKKALDNLSFSLGENKITGLIGRNGAGKTTMLKIAAGFMRESSGEVRVFGENPFNNLTVSANMIMIDNDLNLPAALNLEELLESAADFYHNWDMKLARNLFDYFGLDPKQNHDGLSKGMKNTFNAIIGLAARCPLTIFDEPTNGMDAGVRKDFYRALLKDYIANPRTIIISSHHLNEVEDILEDILLLKDGKQFLHMPIEELREYAVVVSGKEEAIKNWLRGHEVFHKSNTEFGRIYAVIRNDLSDDQIASAMKNNLEFSTISNEDLCLYLTSQEKGGIDDVFNKG</sequence>
<dbReference type="GO" id="GO:0005524">
    <property type="term" value="F:ATP binding"/>
    <property type="evidence" value="ECO:0007669"/>
    <property type="project" value="UniProtKB-KW"/>
</dbReference>
<dbReference type="PANTHER" id="PTHR42939">
    <property type="entry name" value="ABC TRANSPORTER ATP-BINDING PROTEIN ALBC-RELATED"/>
    <property type="match status" value="1"/>
</dbReference>
<dbReference type="CDD" id="cd03230">
    <property type="entry name" value="ABC_DR_subfamily_A"/>
    <property type="match status" value="1"/>
</dbReference>
<dbReference type="AlphaFoldDB" id="A0A0A8XBB6"/>
<keyword evidence="2" id="KW-0547">Nucleotide-binding</keyword>
<protein>
    <submittedName>
        <fullName evidence="5">ABC transporter ATP-binding protein</fullName>
    </submittedName>
</protein>
<dbReference type="InterPro" id="IPR003593">
    <property type="entry name" value="AAA+_ATPase"/>
</dbReference>
<name>A0A0A8XBB6_MESS1</name>